<evidence type="ECO:0000313" key="3">
    <source>
        <dbReference type="Proteomes" id="UP000521676"/>
    </source>
</evidence>
<gene>
    <name evidence="1" type="ORF">HXX08_05720</name>
    <name evidence="2" type="ORF">OZ401_000491</name>
</gene>
<dbReference type="Proteomes" id="UP000521676">
    <property type="component" value="Unassembled WGS sequence"/>
</dbReference>
<dbReference type="AlphaFoldDB" id="A0A8T7M189"/>
<name>A0A8T7M189_9CHLR</name>
<organism evidence="1 3">
    <name type="scientific">Candidatus Chlorohelix allophototropha</name>
    <dbReference type="NCBI Taxonomy" id="3003348"/>
    <lineage>
        <taxon>Bacteria</taxon>
        <taxon>Bacillati</taxon>
        <taxon>Chloroflexota</taxon>
        <taxon>Chloroflexia</taxon>
        <taxon>Candidatus Chloroheliales</taxon>
        <taxon>Candidatus Chloroheliaceae</taxon>
        <taxon>Candidatus Chlorohelix</taxon>
    </lineage>
</organism>
<evidence type="ECO:0000313" key="4">
    <source>
        <dbReference type="Proteomes" id="UP001431572"/>
    </source>
</evidence>
<evidence type="ECO:0000313" key="2">
    <source>
        <dbReference type="EMBL" id="WJW67233.1"/>
    </source>
</evidence>
<dbReference type="EMBL" id="JACATZ010000001">
    <property type="protein sequence ID" value="NWJ45361.1"/>
    <property type="molecule type" value="Genomic_DNA"/>
</dbReference>
<proteinExistence type="predicted"/>
<dbReference type="EMBL" id="CP128399">
    <property type="protein sequence ID" value="WJW67233.1"/>
    <property type="molecule type" value="Genomic_DNA"/>
</dbReference>
<reference evidence="1 3" key="1">
    <citation type="submission" date="2020-06" db="EMBL/GenBank/DDBJ databases">
        <title>Anoxygenic phototrophic Chloroflexota member uses a Type I reaction center.</title>
        <authorList>
            <person name="Tsuji J.M."/>
            <person name="Shaw N.A."/>
            <person name="Nagashima S."/>
            <person name="Venkiteswaran J."/>
            <person name="Schiff S.L."/>
            <person name="Hanada S."/>
            <person name="Tank M."/>
            <person name="Neufeld J.D."/>
        </authorList>
    </citation>
    <scope>NUCLEOTIDE SEQUENCE [LARGE SCALE GENOMIC DNA]</scope>
    <source>
        <strain evidence="1">L227-S17</strain>
    </source>
</reference>
<evidence type="ECO:0000313" key="1">
    <source>
        <dbReference type="EMBL" id="NWJ45361.1"/>
    </source>
</evidence>
<keyword evidence="4" id="KW-1185">Reference proteome</keyword>
<accession>A0A8T7M189</accession>
<protein>
    <recommendedName>
        <fullName evidence="5">RsbT co-antagonist protein RsbRD N-terminal domain-containing protein</fullName>
    </recommendedName>
</protein>
<dbReference type="RefSeq" id="WP_341469131.1">
    <property type="nucleotide sequence ID" value="NZ_CP128399.1"/>
</dbReference>
<dbReference type="Proteomes" id="UP001431572">
    <property type="component" value="Chromosome 1"/>
</dbReference>
<evidence type="ECO:0008006" key="5">
    <source>
        <dbReference type="Google" id="ProtNLM"/>
    </source>
</evidence>
<reference evidence="2" key="2">
    <citation type="journal article" date="2024" name="Nature">
        <title>Anoxygenic phototroph of the Chloroflexota uses a type I reaction centre.</title>
        <authorList>
            <person name="Tsuji J.M."/>
            <person name="Shaw N.A."/>
            <person name="Nagashima S."/>
            <person name="Venkiteswaran J.J."/>
            <person name="Schiff S.L."/>
            <person name="Watanabe T."/>
            <person name="Fukui M."/>
            <person name="Hanada S."/>
            <person name="Tank M."/>
            <person name="Neufeld J.D."/>
        </authorList>
    </citation>
    <scope>NUCLEOTIDE SEQUENCE</scope>
    <source>
        <strain evidence="2">L227-S17</strain>
    </source>
</reference>
<sequence length="148" mass="16770">MNEDLSDVLAFLTDEICSKIALRVLANPAKYTIYKNIPLEELHNRFKATFVYFVDSIRINSAKPVLDIIDIRIRELLKKGFSCNDILNILAVTMEETVHCAIRSKPGDPAFANFVRLRINYLTSIVRTRLIAISIEENSASKLTSLPN</sequence>